<dbReference type="PANTHER" id="PTHR35333:SF3">
    <property type="entry name" value="BETA-LACTAMASE-TYPE TRANSPEPTIDASE FOLD CONTAINING PROTEIN"/>
    <property type="match status" value="1"/>
</dbReference>
<sequence>MDNRFTLEKRIQAELMSYDGKMGIYLNDFHGNVITMGQDEKYETASTIKTFILACLFDEVEKGNKSLEELVEYKPEHVVDGSGVLAALEPGAVLRVKDAAVFMIIVSDNIATNMMIDYLGLETINSCIQKLGCKDTILYNPIHFDRYRQLGTSTPNDYGSVFTRLVKGELISKKADGAMLEILKKQHYNSMITKDFPPVYMDSDNTDEILISVASKSGSMDACRNDGGIVFTPYGPYVIVMFHKEFSDAMYYPAHPATIFGARVSKMVLDQFLALEGRFCL</sequence>
<keyword evidence="3" id="KW-1185">Reference proteome</keyword>
<name>A0A2S6HN86_9FIRM</name>
<dbReference type="Gene3D" id="3.40.710.10">
    <property type="entry name" value="DD-peptidase/beta-lactamase superfamily"/>
    <property type="match status" value="1"/>
</dbReference>
<comment type="caution">
    <text evidence="2">The sequence shown here is derived from an EMBL/GenBank/DDBJ whole genome shotgun (WGS) entry which is preliminary data.</text>
</comment>
<reference evidence="2 3" key="1">
    <citation type="submission" date="2018-02" db="EMBL/GenBank/DDBJ databases">
        <title>Genomic Encyclopedia of Archaeal and Bacterial Type Strains, Phase II (KMG-II): from individual species to whole genera.</title>
        <authorList>
            <person name="Goeker M."/>
        </authorList>
    </citation>
    <scope>NUCLEOTIDE SEQUENCE [LARGE SCALE GENOMIC DNA]</scope>
    <source>
        <strain evidence="2 3">DSM 3808</strain>
    </source>
</reference>
<evidence type="ECO:0000313" key="2">
    <source>
        <dbReference type="EMBL" id="PPK78826.1"/>
    </source>
</evidence>
<dbReference type="GO" id="GO:0008800">
    <property type="term" value="F:beta-lactamase activity"/>
    <property type="evidence" value="ECO:0007669"/>
    <property type="project" value="InterPro"/>
</dbReference>
<dbReference type="EMBL" id="PTJA01000013">
    <property type="protein sequence ID" value="PPK78826.1"/>
    <property type="molecule type" value="Genomic_DNA"/>
</dbReference>
<proteinExistence type="predicted"/>
<dbReference type="Proteomes" id="UP000237749">
    <property type="component" value="Unassembled WGS sequence"/>
</dbReference>
<dbReference type="InterPro" id="IPR012338">
    <property type="entry name" value="Beta-lactam/transpept-like"/>
</dbReference>
<dbReference type="AlphaFoldDB" id="A0A2S6HN86"/>
<dbReference type="RefSeq" id="WP_104438892.1">
    <property type="nucleotide sequence ID" value="NZ_PTJA01000013.1"/>
</dbReference>
<feature type="domain" description="Beta-lactamase class A catalytic" evidence="1">
    <location>
        <begin position="23"/>
        <end position="242"/>
    </location>
</feature>
<dbReference type="OrthoDB" id="9772863at2"/>
<dbReference type="GO" id="GO:0030655">
    <property type="term" value="P:beta-lactam antibiotic catabolic process"/>
    <property type="evidence" value="ECO:0007669"/>
    <property type="project" value="InterPro"/>
</dbReference>
<dbReference type="Pfam" id="PF13354">
    <property type="entry name" value="Beta-lactamase2"/>
    <property type="match status" value="1"/>
</dbReference>
<dbReference type="InterPro" id="IPR045155">
    <property type="entry name" value="Beta-lactam_cat"/>
</dbReference>
<dbReference type="PANTHER" id="PTHR35333">
    <property type="entry name" value="BETA-LACTAMASE"/>
    <property type="match status" value="1"/>
</dbReference>
<protein>
    <submittedName>
        <fullName evidence="2">Beta-lactamase class A</fullName>
    </submittedName>
</protein>
<evidence type="ECO:0000259" key="1">
    <source>
        <dbReference type="Pfam" id="PF13354"/>
    </source>
</evidence>
<gene>
    <name evidence="2" type="ORF">BXY41_113158</name>
</gene>
<organism evidence="2 3">
    <name type="scientific">Lacrimispora xylanisolvens</name>
    <dbReference type="NCBI Taxonomy" id="384636"/>
    <lineage>
        <taxon>Bacteria</taxon>
        <taxon>Bacillati</taxon>
        <taxon>Bacillota</taxon>
        <taxon>Clostridia</taxon>
        <taxon>Lachnospirales</taxon>
        <taxon>Lachnospiraceae</taxon>
        <taxon>Lacrimispora</taxon>
    </lineage>
</organism>
<evidence type="ECO:0000313" key="3">
    <source>
        <dbReference type="Proteomes" id="UP000237749"/>
    </source>
</evidence>
<dbReference type="GO" id="GO:0046677">
    <property type="term" value="P:response to antibiotic"/>
    <property type="evidence" value="ECO:0007669"/>
    <property type="project" value="InterPro"/>
</dbReference>
<accession>A0A2S6HN86</accession>
<dbReference type="SUPFAM" id="SSF56601">
    <property type="entry name" value="beta-lactamase/transpeptidase-like"/>
    <property type="match status" value="1"/>
</dbReference>
<dbReference type="InterPro" id="IPR000871">
    <property type="entry name" value="Beta-lactam_class-A"/>
</dbReference>